<feature type="transmembrane region" description="Helical" evidence="2">
    <location>
        <begin position="102"/>
        <end position="130"/>
    </location>
</feature>
<evidence type="ECO:0000256" key="2">
    <source>
        <dbReference type="SAM" id="Phobius"/>
    </source>
</evidence>
<keyword evidence="2" id="KW-0812">Transmembrane</keyword>
<accession>A0AA88AY62</accession>
<feature type="region of interest" description="Disordered" evidence="1">
    <location>
        <begin position="1"/>
        <end position="37"/>
    </location>
</feature>
<evidence type="ECO:0000313" key="4">
    <source>
        <dbReference type="Proteomes" id="UP001187192"/>
    </source>
</evidence>
<evidence type="ECO:0000313" key="3">
    <source>
        <dbReference type="EMBL" id="GMN51456.1"/>
    </source>
</evidence>
<name>A0AA88AY62_FICCA</name>
<keyword evidence="2" id="KW-0472">Membrane</keyword>
<dbReference type="Proteomes" id="UP001187192">
    <property type="component" value="Unassembled WGS sequence"/>
</dbReference>
<keyword evidence="2" id="KW-1133">Transmembrane helix</keyword>
<protein>
    <submittedName>
        <fullName evidence="3">Uncharacterized protein</fullName>
    </submittedName>
</protein>
<dbReference type="AlphaFoldDB" id="A0AA88AY62"/>
<proteinExistence type="predicted"/>
<keyword evidence="4" id="KW-1185">Reference proteome</keyword>
<reference evidence="3" key="1">
    <citation type="submission" date="2023-07" db="EMBL/GenBank/DDBJ databases">
        <title>draft genome sequence of fig (Ficus carica).</title>
        <authorList>
            <person name="Takahashi T."/>
            <person name="Nishimura K."/>
        </authorList>
    </citation>
    <scope>NUCLEOTIDE SEQUENCE</scope>
</reference>
<feature type="compositionally biased region" description="Gly residues" evidence="1">
    <location>
        <begin position="21"/>
        <end position="30"/>
    </location>
</feature>
<evidence type="ECO:0000256" key="1">
    <source>
        <dbReference type="SAM" id="MobiDB-lite"/>
    </source>
</evidence>
<dbReference type="EMBL" id="BTGU01000037">
    <property type="protein sequence ID" value="GMN51456.1"/>
    <property type="molecule type" value="Genomic_DNA"/>
</dbReference>
<sequence length="188" mass="19804">MESPLPTGGHQRPPSHRTGNRVGGQDGGGEFPTETTAWGGHGRSICADLEKILPSDLRYHGGAAREVVDAGKFASLARRSEVAARDSLQIGGCDASSSPFKVAILAVVGWILVSPPFKVAILVVVGWILVSQLALTTLSRASPETGFPLSSSMVGWSGGGRRLPVVGRGGGPPEFFFSFILFFLENFL</sequence>
<gene>
    <name evidence="3" type="ORF">TIFTF001_020603</name>
</gene>
<comment type="caution">
    <text evidence="3">The sequence shown here is derived from an EMBL/GenBank/DDBJ whole genome shotgun (WGS) entry which is preliminary data.</text>
</comment>
<organism evidence="3 4">
    <name type="scientific">Ficus carica</name>
    <name type="common">Common fig</name>
    <dbReference type="NCBI Taxonomy" id="3494"/>
    <lineage>
        <taxon>Eukaryota</taxon>
        <taxon>Viridiplantae</taxon>
        <taxon>Streptophyta</taxon>
        <taxon>Embryophyta</taxon>
        <taxon>Tracheophyta</taxon>
        <taxon>Spermatophyta</taxon>
        <taxon>Magnoliopsida</taxon>
        <taxon>eudicotyledons</taxon>
        <taxon>Gunneridae</taxon>
        <taxon>Pentapetalae</taxon>
        <taxon>rosids</taxon>
        <taxon>fabids</taxon>
        <taxon>Rosales</taxon>
        <taxon>Moraceae</taxon>
        <taxon>Ficeae</taxon>
        <taxon>Ficus</taxon>
    </lineage>
</organism>